<dbReference type="PANTHER" id="PTHR12242">
    <property type="entry name" value="OS02G0130600 PROTEIN-RELATED"/>
    <property type="match status" value="1"/>
</dbReference>
<evidence type="ECO:0000313" key="3">
    <source>
        <dbReference type="Proteomes" id="UP001347796"/>
    </source>
</evidence>
<keyword evidence="3" id="KW-1185">Reference proteome</keyword>
<dbReference type="PANTHER" id="PTHR12242:SF1">
    <property type="entry name" value="MYND-TYPE DOMAIN-CONTAINING PROTEIN"/>
    <property type="match status" value="1"/>
</dbReference>
<dbReference type="EMBL" id="JAZGQO010000010">
    <property type="protein sequence ID" value="KAK6176790.1"/>
    <property type="molecule type" value="Genomic_DNA"/>
</dbReference>
<keyword evidence="1" id="KW-0472">Membrane</keyword>
<protein>
    <submittedName>
        <fullName evidence="2">Uncharacterized protein</fullName>
    </submittedName>
</protein>
<feature type="transmembrane region" description="Helical" evidence="1">
    <location>
        <begin position="57"/>
        <end position="76"/>
    </location>
</feature>
<dbReference type="InterPro" id="IPR049352">
    <property type="entry name" value="Rost"/>
</dbReference>
<dbReference type="Pfam" id="PF21534">
    <property type="entry name" value="Rost"/>
    <property type="match status" value="1"/>
</dbReference>
<sequence>MSTEESPKLHLYIARIIVWTMYNAASTGALVVTIIFWTSMYPSISSDGPIENINLQVHLINSLIIFIEHFVTAVPLRILHFSYPFAYLLLYTIFSATFWAGDHSRVIYGILDWNKPGLATGMVFLVGLIVVPALHFLFYLIYKFRVFVYMRLLAQ</sequence>
<accession>A0AAN8PUI2</accession>
<dbReference type="AlphaFoldDB" id="A0AAN8PUI2"/>
<evidence type="ECO:0000256" key="1">
    <source>
        <dbReference type="SAM" id="Phobius"/>
    </source>
</evidence>
<reference evidence="2 3" key="1">
    <citation type="submission" date="2024-01" db="EMBL/GenBank/DDBJ databases">
        <title>The genome of the rayed Mediterranean limpet Patella caerulea (Linnaeus, 1758).</title>
        <authorList>
            <person name="Anh-Thu Weber A."/>
            <person name="Halstead-Nussloch G."/>
        </authorList>
    </citation>
    <scope>NUCLEOTIDE SEQUENCE [LARGE SCALE GENOMIC DNA]</scope>
    <source>
        <strain evidence="2">AATW-2023a</strain>
        <tissue evidence="2">Whole specimen</tissue>
    </source>
</reference>
<feature type="transmembrane region" description="Helical" evidence="1">
    <location>
        <begin position="12"/>
        <end position="37"/>
    </location>
</feature>
<feature type="transmembrane region" description="Helical" evidence="1">
    <location>
        <begin position="83"/>
        <end position="101"/>
    </location>
</feature>
<dbReference type="Proteomes" id="UP001347796">
    <property type="component" value="Unassembled WGS sequence"/>
</dbReference>
<keyword evidence="1" id="KW-1133">Transmembrane helix</keyword>
<evidence type="ECO:0000313" key="2">
    <source>
        <dbReference type="EMBL" id="KAK6176790.1"/>
    </source>
</evidence>
<feature type="transmembrane region" description="Helical" evidence="1">
    <location>
        <begin position="121"/>
        <end position="142"/>
    </location>
</feature>
<dbReference type="GO" id="GO:0016020">
    <property type="term" value="C:membrane"/>
    <property type="evidence" value="ECO:0007669"/>
    <property type="project" value="TreeGrafter"/>
</dbReference>
<gene>
    <name evidence="2" type="ORF">SNE40_015022</name>
</gene>
<name>A0AAN8PUI2_PATCE</name>
<comment type="caution">
    <text evidence="2">The sequence shown here is derived from an EMBL/GenBank/DDBJ whole genome shotgun (WGS) entry which is preliminary data.</text>
</comment>
<organism evidence="2 3">
    <name type="scientific">Patella caerulea</name>
    <name type="common">Rayed Mediterranean limpet</name>
    <dbReference type="NCBI Taxonomy" id="87958"/>
    <lineage>
        <taxon>Eukaryota</taxon>
        <taxon>Metazoa</taxon>
        <taxon>Spiralia</taxon>
        <taxon>Lophotrochozoa</taxon>
        <taxon>Mollusca</taxon>
        <taxon>Gastropoda</taxon>
        <taxon>Patellogastropoda</taxon>
        <taxon>Patelloidea</taxon>
        <taxon>Patellidae</taxon>
        <taxon>Patella</taxon>
    </lineage>
</organism>
<keyword evidence="1" id="KW-0812">Transmembrane</keyword>
<proteinExistence type="predicted"/>